<evidence type="ECO:0000313" key="1">
    <source>
        <dbReference type="EMBL" id="CAD2219421.1"/>
    </source>
</evidence>
<sequence>MQSALRCLEDYALTCKQTMMTCFLHIQRDELISFFHKAYRIGRRDIITEWHADRFSLKLYHLQYVETIARNKYEEARVRFIFGLLAVEERTWRRVILSNFQTSKDQMGKYIGKKLHASNRPKKQYSDERALIIDEERKREKIMLAEERAFRDFTFGPEVQSDDDD</sequence>
<keyword evidence="2" id="KW-1185">Reference proteome</keyword>
<gene>
    <name evidence="1" type="ORF">ADEAN_000692600</name>
</gene>
<dbReference type="VEuPathDB" id="TriTrypDB:ADEAN_000692600"/>
<dbReference type="AlphaFoldDB" id="A0A7G2CKE5"/>
<accession>A0A7G2CKE5</accession>
<proteinExistence type="predicted"/>
<organism evidence="1 2">
    <name type="scientific">Angomonas deanei</name>
    <dbReference type="NCBI Taxonomy" id="59799"/>
    <lineage>
        <taxon>Eukaryota</taxon>
        <taxon>Discoba</taxon>
        <taxon>Euglenozoa</taxon>
        <taxon>Kinetoplastea</taxon>
        <taxon>Metakinetoplastina</taxon>
        <taxon>Trypanosomatida</taxon>
        <taxon>Trypanosomatidae</taxon>
        <taxon>Strigomonadinae</taxon>
        <taxon>Angomonas</taxon>
    </lineage>
</organism>
<reference evidence="1 2" key="1">
    <citation type="submission" date="2020-08" db="EMBL/GenBank/DDBJ databases">
        <authorList>
            <person name="Newling K."/>
            <person name="Davey J."/>
            <person name="Forrester S."/>
        </authorList>
    </citation>
    <scope>NUCLEOTIDE SEQUENCE [LARGE SCALE GENOMIC DNA]</scope>
    <source>
        <strain evidence="2">Crithidia deanei Carvalho (ATCC PRA-265)</strain>
    </source>
</reference>
<protein>
    <submittedName>
        <fullName evidence="1">Uncharacterized protein</fullName>
    </submittedName>
</protein>
<name>A0A7G2CKE5_9TRYP</name>
<evidence type="ECO:0000313" key="2">
    <source>
        <dbReference type="Proteomes" id="UP000515908"/>
    </source>
</evidence>
<dbReference type="EMBL" id="LR877158">
    <property type="protein sequence ID" value="CAD2219421.1"/>
    <property type="molecule type" value="Genomic_DNA"/>
</dbReference>
<dbReference type="Proteomes" id="UP000515908">
    <property type="component" value="Chromosome 14"/>
</dbReference>